<sequence length="952" mass="107367">MSNHRWEWCTQIPKTKVPINRPKLTLVSEHPLKGMSAMPSLPGKGLTKVIDRVTKTTTSVQDPLMSALDGVDPLSALAAQTDWDEYDTKKKVKEMRQKSDPWNDQKQVILSKYTTSKKLSMATGIIASLERSSAAISKESKEAIKEQPTTIRHRLEQLDEEFEHVGPKEVAFYSQQEFIDNVKELCNELTQAWHQDFRVKALKIAIQCSKLLVDTTVVQFYPSKFVLTTDVLDEFGHLVYERLWSKSDTGKPHELIVSESAKETCRNWFYKIASIRELIPRLYVEAAVLKSYNFLDDCEFSSALRRLVTMVRGIGDPLVAVFTRCYLVRIAMSVDNPDKQLVKENFSDFLKTYGQILSNGVLVELNKNKVDIPNYLQSYIPAVEWMLVNLIKGSNDRAKDEIVEACCCLPNKGLLLYCILKSFDEDYVSRKSLYFIKQIDSCSNEHFPVHMLLSLLGKNLKGRSIANPKEVLEQGLIIISQITEPSDYLSCIIAWNSFIISQSNVAGLNALLEDVIAHVSIGDKKTFYGPLQDIILSIVTNISNIDILFTMDKFLPLLDMFGNDEMRAQTARKILDVLGANHEQYSTTDPVTINSLIFLAKILHDSVNVLTVEDERRQIGNLISHIIRKIDFGMDFEKQLSFYVDARATFTNLDSVTSTLVHCVNRLAMETSKKVKGQHTKKTSSFVHACAAYSFITIPSIRSDTSKLQLYLATTQVALTNQCLGQADACIKAAITLIADLPLHYEVDGVTKSNEPFIQEFVKEVLSTLLVLPDCPEQGILYVTRILVNVLQKYSDDNNLGLITGLYLHALDLLAAYAQPDYAYHVRGVDSNDVLYGSDPKVIFEINKMCTVLLDQTLGNLQKLGAKEEFKKQSSLSFELFMRLIHHADLDAQGMSTLALQLWKLSMKQGCIDKKLLINTVQYVKSKSCRYPPKSALPVLALQLEGTLKELR</sequence>
<protein>
    <submittedName>
        <fullName evidence="7">UPF0505 protein C16orf62</fullName>
    </submittedName>
</protein>
<dbReference type="GO" id="GO:0005768">
    <property type="term" value="C:endosome"/>
    <property type="evidence" value="ECO:0007669"/>
    <property type="project" value="UniProtKB-SubCell"/>
</dbReference>
<evidence type="ECO:0000256" key="3">
    <source>
        <dbReference type="ARBA" id="ARBA00022448"/>
    </source>
</evidence>
<dbReference type="AlphaFoldDB" id="A0A146LSY6"/>
<keyword evidence="4" id="KW-0967">Endosome</keyword>
<gene>
    <name evidence="7" type="primary">zgc:163107_0</name>
    <name evidence="6" type="synonym">zgc:163107_1</name>
    <name evidence="7" type="ORF">g.83563</name>
    <name evidence="6" type="ORF">g.83564</name>
</gene>
<reference evidence="7" key="1">
    <citation type="journal article" date="2016" name="Gigascience">
        <title>De novo construction of an expanded transcriptome assembly for the western tarnished plant bug, Lygus hesperus.</title>
        <authorList>
            <person name="Tassone E.E."/>
            <person name="Geib S.M."/>
            <person name="Hall B."/>
            <person name="Fabrick J.A."/>
            <person name="Brent C.S."/>
            <person name="Hull J.J."/>
        </authorList>
    </citation>
    <scope>NUCLEOTIDE SEQUENCE</scope>
</reference>
<accession>A0A146LSY6</accession>
<evidence type="ECO:0000256" key="1">
    <source>
        <dbReference type="ARBA" id="ARBA00004177"/>
    </source>
</evidence>
<evidence type="ECO:0000256" key="2">
    <source>
        <dbReference type="ARBA" id="ARBA00010704"/>
    </source>
</evidence>
<organism evidence="7">
    <name type="scientific">Lygus hesperus</name>
    <name type="common">Western plant bug</name>
    <dbReference type="NCBI Taxonomy" id="30085"/>
    <lineage>
        <taxon>Eukaryota</taxon>
        <taxon>Metazoa</taxon>
        <taxon>Ecdysozoa</taxon>
        <taxon>Arthropoda</taxon>
        <taxon>Hexapoda</taxon>
        <taxon>Insecta</taxon>
        <taxon>Pterygota</taxon>
        <taxon>Neoptera</taxon>
        <taxon>Paraneoptera</taxon>
        <taxon>Hemiptera</taxon>
        <taxon>Heteroptera</taxon>
        <taxon>Panheteroptera</taxon>
        <taxon>Cimicomorpha</taxon>
        <taxon>Miridae</taxon>
        <taxon>Mirini</taxon>
        <taxon>Lygus</taxon>
    </lineage>
</organism>
<dbReference type="EMBL" id="GDHC01009089">
    <property type="protein sequence ID" value="JAQ09540.1"/>
    <property type="molecule type" value="Transcribed_RNA"/>
</dbReference>
<comment type="subcellular location">
    <subcellularLocation>
        <location evidence="1">Endosome</location>
    </subcellularLocation>
</comment>
<evidence type="ECO:0000313" key="6">
    <source>
        <dbReference type="EMBL" id="JAQ07312.1"/>
    </source>
</evidence>
<keyword evidence="3" id="KW-0813">Transport</keyword>
<dbReference type="InterPro" id="IPR029705">
    <property type="entry name" value="VPS35L"/>
</dbReference>
<dbReference type="GO" id="GO:0015031">
    <property type="term" value="P:protein transport"/>
    <property type="evidence" value="ECO:0007669"/>
    <property type="project" value="UniProtKB-KW"/>
</dbReference>
<dbReference type="PANTHER" id="PTHR13673:SF0">
    <property type="entry name" value="VPS35 ENDOSOMAL PROTEIN-SORTING FACTOR-LIKE"/>
    <property type="match status" value="1"/>
</dbReference>
<dbReference type="EMBL" id="GDHC01011317">
    <property type="protein sequence ID" value="JAQ07312.1"/>
    <property type="molecule type" value="Transcribed_RNA"/>
</dbReference>
<evidence type="ECO:0000256" key="4">
    <source>
        <dbReference type="ARBA" id="ARBA00022753"/>
    </source>
</evidence>
<name>A0A146LSY6_LYGHE</name>
<comment type="similarity">
    <text evidence="2">Belongs to the VPS35L family.</text>
</comment>
<evidence type="ECO:0000313" key="7">
    <source>
        <dbReference type="EMBL" id="JAQ09540.1"/>
    </source>
</evidence>
<evidence type="ECO:0000256" key="5">
    <source>
        <dbReference type="ARBA" id="ARBA00022927"/>
    </source>
</evidence>
<dbReference type="GO" id="GO:0032456">
    <property type="term" value="P:endocytic recycling"/>
    <property type="evidence" value="ECO:0007669"/>
    <property type="project" value="InterPro"/>
</dbReference>
<keyword evidence="5" id="KW-0653">Protein transport</keyword>
<dbReference type="PANTHER" id="PTHR13673">
    <property type="entry name" value="ESOPHAGEAL CANCER ASSOCIATED PROTEIN"/>
    <property type="match status" value="1"/>
</dbReference>
<proteinExistence type="inferred from homology"/>